<organism evidence="7 8">
    <name type="scientific">Vibrio pectenicida</name>
    <dbReference type="NCBI Taxonomy" id="62763"/>
    <lineage>
        <taxon>Bacteria</taxon>
        <taxon>Pseudomonadati</taxon>
        <taxon>Pseudomonadota</taxon>
        <taxon>Gammaproteobacteria</taxon>
        <taxon>Vibrionales</taxon>
        <taxon>Vibrionaceae</taxon>
        <taxon>Vibrio</taxon>
    </lineage>
</organism>
<name>A0A7Y4A2M0_9VIBR</name>
<evidence type="ECO:0000313" key="7">
    <source>
        <dbReference type="EMBL" id="NOH73313.1"/>
    </source>
</evidence>
<accession>A0A7Y4A2M0</accession>
<feature type="transmembrane region" description="Helical" evidence="5">
    <location>
        <begin position="6"/>
        <end position="27"/>
    </location>
</feature>
<keyword evidence="3 5" id="KW-1133">Transmembrane helix</keyword>
<evidence type="ECO:0000256" key="2">
    <source>
        <dbReference type="ARBA" id="ARBA00022692"/>
    </source>
</evidence>
<evidence type="ECO:0000256" key="1">
    <source>
        <dbReference type="ARBA" id="ARBA00004370"/>
    </source>
</evidence>
<evidence type="ECO:0000313" key="8">
    <source>
        <dbReference type="Proteomes" id="UP000565719"/>
    </source>
</evidence>
<feature type="transmembrane region" description="Helical" evidence="5">
    <location>
        <begin position="48"/>
        <end position="66"/>
    </location>
</feature>
<proteinExistence type="predicted"/>
<dbReference type="InterPro" id="IPR023408">
    <property type="entry name" value="MscS_beta-dom_sf"/>
</dbReference>
<dbReference type="AlphaFoldDB" id="A0A7Y4A2M0"/>
<evidence type="ECO:0000256" key="4">
    <source>
        <dbReference type="ARBA" id="ARBA00023136"/>
    </source>
</evidence>
<dbReference type="Proteomes" id="UP000565719">
    <property type="component" value="Unassembled WGS sequence"/>
</dbReference>
<feature type="transmembrane region" description="Helical" evidence="5">
    <location>
        <begin position="72"/>
        <end position="91"/>
    </location>
</feature>
<gene>
    <name evidence="7" type="ORF">F0225_18520</name>
</gene>
<dbReference type="Pfam" id="PF00924">
    <property type="entry name" value="MS_channel_2nd"/>
    <property type="match status" value="1"/>
</dbReference>
<protein>
    <submittedName>
        <fullName evidence="7">Mechanosensitive ion channel family protein</fullName>
    </submittedName>
</protein>
<dbReference type="SUPFAM" id="SSF50182">
    <property type="entry name" value="Sm-like ribonucleoproteins"/>
    <property type="match status" value="1"/>
</dbReference>
<keyword evidence="2 5" id="KW-0812">Transmembrane</keyword>
<dbReference type="GO" id="GO:0008381">
    <property type="term" value="F:mechanosensitive monoatomic ion channel activity"/>
    <property type="evidence" value="ECO:0007669"/>
    <property type="project" value="UniProtKB-ARBA"/>
</dbReference>
<comment type="caution">
    <text evidence="7">The sequence shown here is derived from an EMBL/GenBank/DDBJ whole genome shotgun (WGS) entry which is preliminary data.</text>
</comment>
<keyword evidence="4 5" id="KW-0472">Membrane</keyword>
<dbReference type="Gene3D" id="2.30.30.60">
    <property type="match status" value="1"/>
</dbReference>
<dbReference type="InterPro" id="IPR010920">
    <property type="entry name" value="LSM_dom_sf"/>
</dbReference>
<dbReference type="EMBL" id="VTXC01000082">
    <property type="protein sequence ID" value="NOH73313.1"/>
    <property type="molecule type" value="Genomic_DNA"/>
</dbReference>
<dbReference type="GO" id="GO:0016020">
    <property type="term" value="C:membrane"/>
    <property type="evidence" value="ECO:0007669"/>
    <property type="project" value="UniProtKB-SubCell"/>
</dbReference>
<evidence type="ECO:0000256" key="3">
    <source>
        <dbReference type="ARBA" id="ARBA00022989"/>
    </source>
</evidence>
<evidence type="ECO:0000259" key="6">
    <source>
        <dbReference type="Pfam" id="PF00924"/>
    </source>
</evidence>
<dbReference type="RefSeq" id="WP_171362276.1">
    <property type="nucleotide sequence ID" value="NZ_VTXC01000082.1"/>
</dbReference>
<evidence type="ECO:0000256" key="5">
    <source>
        <dbReference type="SAM" id="Phobius"/>
    </source>
</evidence>
<feature type="domain" description="Mechanosensitive ion channel MscS" evidence="6">
    <location>
        <begin position="103"/>
        <end position="164"/>
    </location>
</feature>
<dbReference type="PANTHER" id="PTHR30566">
    <property type="entry name" value="YNAI-RELATED MECHANOSENSITIVE ION CHANNEL"/>
    <property type="match status" value="1"/>
</dbReference>
<comment type="subcellular location">
    <subcellularLocation>
        <location evidence="1">Membrane</location>
    </subcellularLocation>
</comment>
<sequence length="283" mass="32548">MNEWVISNQWILSAMLAIVVLSARWAVIRYLRRLPDDENEMPKRWVNAVKNATNFLIAIGLIIIWLSELRFVALSIATFIVALVIATREFIQCFSGYLYQTSTRIFFIGDWIKIGQHYGEVVKSDWLSTTLLEIDMESMCYGYTGKTLTIPNSQLVVSSVQNLNYMRRFVTHTFVIVRDSDSINLFKAKPFLLNKAKEYCASFSDVAQRYSALLEKRLGVNNSIKSEPSVCITTSNLGKNQVAITLFCPTREAVNIEQKLVEDFMAFWHDEIDRLNLENKEKT</sequence>
<dbReference type="InterPro" id="IPR006685">
    <property type="entry name" value="MscS_channel_2nd"/>
</dbReference>
<dbReference type="PANTHER" id="PTHR30566:SF27">
    <property type="entry name" value="MECHANOSENSITIVE ION CHANNEL PROTEIN"/>
    <property type="match status" value="1"/>
</dbReference>
<reference evidence="7 8" key="1">
    <citation type="submission" date="2019-09" db="EMBL/GenBank/DDBJ databases">
        <title>Draft genome sequencing and comparative genomics of hatchery-associated Vibrios.</title>
        <authorList>
            <person name="Kehlet-Delgado H."/>
            <person name="Mueller R.S."/>
        </authorList>
    </citation>
    <scope>NUCLEOTIDE SEQUENCE [LARGE SCALE GENOMIC DNA]</scope>
    <source>
        <strain evidence="7 8">99-46-Y</strain>
    </source>
</reference>